<dbReference type="AlphaFoldDB" id="S0FA54"/>
<keyword evidence="3" id="KW-1185">Reference proteome</keyword>
<dbReference type="Proteomes" id="UP000014073">
    <property type="component" value="Unassembled WGS sequence"/>
</dbReference>
<proteinExistence type="predicted"/>
<comment type="caution">
    <text evidence="2">The sequence shown here is derived from an EMBL/GenBank/DDBJ whole genome shotgun (WGS) entry which is preliminary data.</text>
</comment>
<dbReference type="EMBL" id="ACBW01000074">
    <property type="protein sequence ID" value="EEF75436.1"/>
    <property type="molecule type" value="Genomic_DNA"/>
</dbReference>
<evidence type="ECO:0000313" key="2">
    <source>
        <dbReference type="EMBL" id="EEF75436.1"/>
    </source>
</evidence>
<organism evidence="2 3">
    <name type="scientific">Phocaeicola coprophilus DSM 18228 = JCM 13818</name>
    <dbReference type="NCBI Taxonomy" id="547042"/>
    <lineage>
        <taxon>Bacteria</taxon>
        <taxon>Pseudomonadati</taxon>
        <taxon>Bacteroidota</taxon>
        <taxon>Bacteroidia</taxon>
        <taxon>Bacteroidales</taxon>
        <taxon>Bacteroidaceae</taxon>
        <taxon>Phocaeicola</taxon>
    </lineage>
</organism>
<keyword evidence="1" id="KW-1133">Transmembrane helix</keyword>
<sequence>MVCAKIMEKCFRIFVCSKRNIICFIIVIFIHFYLILYQYD</sequence>
<keyword evidence="1" id="KW-0472">Membrane</keyword>
<name>S0FA54_9BACT</name>
<evidence type="ECO:0000256" key="1">
    <source>
        <dbReference type="SAM" id="Phobius"/>
    </source>
</evidence>
<protein>
    <submittedName>
        <fullName evidence="2">Uncharacterized protein</fullName>
    </submittedName>
</protein>
<keyword evidence="1" id="KW-0812">Transmembrane</keyword>
<gene>
    <name evidence="2" type="ORF">BACCOPRO_00925</name>
</gene>
<reference evidence="2 3" key="1">
    <citation type="submission" date="2008-12" db="EMBL/GenBank/DDBJ databases">
        <authorList>
            <person name="Fulton L."/>
            <person name="Clifton S."/>
            <person name="Fulton B."/>
            <person name="Xu J."/>
            <person name="Minx P."/>
            <person name="Pepin K.H."/>
            <person name="Johnson M."/>
            <person name="Bhonagiri V."/>
            <person name="Nash W.E."/>
            <person name="Mardis E.R."/>
            <person name="Wilson R.K."/>
        </authorList>
    </citation>
    <scope>NUCLEOTIDE SEQUENCE [LARGE SCALE GENOMIC DNA]</scope>
    <source>
        <strain evidence="2 3">DSM 18228</strain>
    </source>
</reference>
<dbReference type="STRING" id="547042.BACCOPRO_00925"/>
<accession>S0FA54</accession>
<evidence type="ECO:0000313" key="3">
    <source>
        <dbReference type="Proteomes" id="UP000014073"/>
    </source>
</evidence>
<dbReference type="HOGENOM" id="CLU_3284774_0_0_10"/>
<feature type="transmembrane region" description="Helical" evidence="1">
    <location>
        <begin position="21"/>
        <end position="39"/>
    </location>
</feature>